<evidence type="ECO:0000313" key="2">
    <source>
        <dbReference type="Proteomes" id="UP000027129"/>
    </source>
</evidence>
<evidence type="ECO:0008006" key="3">
    <source>
        <dbReference type="Google" id="ProtNLM"/>
    </source>
</evidence>
<keyword evidence="2" id="KW-1185">Reference proteome</keyword>
<organism evidence="1 2">
    <name type="scientific">Ligilactobacillus animalis</name>
    <dbReference type="NCBI Taxonomy" id="1605"/>
    <lineage>
        <taxon>Bacteria</taxon>
        <taxon>Bacillati</taxon>
        <taxon>Bacillota</taxon>
        <taxon>Bacilli</taxon>
        <taxon>Lactobacillales</taxon>
        <taxon>Lactobacillaceae</taxon>
        <taxon>Ligilactobacillus</taxon>
    </lineage>
</organism>
<dbReference type="RefSeq" id="WP_081797078.1">
    <property type="nucleotide sequence ID" value="NZ_CAUFMV010000007.1"/>
</dbReference>
<dbReference type="InterPro" id="IPR010022">
    <property type="entry name" value="XkdX"/>
</dbReference>
<name>A0ABR4RR75_9LACO</name>
<dbReference type="Pfam" id="PF09693">
    <property type="entry name" value="Phage_XkdX"/>
    <property type="match status" value="1"/>
</dbReference>
<protein>
    <recommendedName>
        <fullName evidence="3">XkdX family protein</fullName>
    </recommendedName>
</protein>
<sequence>MLFDYNTVKLYFDLGLFTKQDVKDFVTVGFFAQSDYDKMFTGRIN</sequence>
<evidence type="ECO:0000313" key="1">
    <source>
        <dbReference type="EMBL" id="KDA46191.1"/>
    </source>
</evidence>
<accession>A0ABR4RR75</accession>
<comment type="caution">
    <text evidence="1">The sequence shown here is derived from an EMBL/GenBank/DDBJ whole genome shotgun (WGS) entry which is preliminary data.</text>
</comment>
<dbReference type="EMBL" id="JMHU01000007">
    <property type="protein sequence ID" value="KDA46191.1"/>
    <property type="molecule type" value="Genomic_DNA"/>
</dbReference>
<gene>
    <name evidence="1" type="ORF">Lani381_0875</name>
</gene>
<proteinExistence type="predicted"/>
<reference evidence="1 2" key="1">
    <citation type="submission" date="2014-04" db="EMBL/GenBank/DDBJ databases">
        <title>Draft Genome Sequence of Lactobacillus animalis 381-IL-28.</title>
        <authorList>
            <person name="Sturino J.M."/>
            <person name="Rajendran M."/>
            <person name="Altermann E."/>
        </authorList>
    </citation>
    <scope>NUCLEOTIDE SEQUENCE [LARGE SCALE GENOMIC DNA]</scope>
    <source>
        <strain evidence="1 2">381-IL-28</strain>
    </source>
</reference>
<dbReference type="Proteomes" id="UP000027129">
    <property type="component" value="Unassembled WGS sequence"/>
</dbReference>